<dbReference type="InterPro" id="IPR006328">
    <property type="entry name" value="2-HAD"/>
</dbReference>
<dbReference type="Gene3D" id="3.40.50.1000">
    <property type="entry name" value="HAD superfamily/HAD-like"/>
    <property type="match status" value="1"/>
</dbReference>
<evidence type="ECO:0000256" key="1">
    <source>
        <dbReference type="ARBA" id="ARBA00008106"/>
    </source>
</evidence>
<dbReference type="InterPro" id="IPR023214">
    <property type="entry name" value="HAD_sf"/>
</dbReference>
<dbReference type="Gene3D" id="1.10.150.240">
    <property type="entry name" value="Putative phosphatase, domain 2"/>
    <property type="match status" value="1"/>
</dbReference>
<dbReference type="InterPro" id="IPR051540">
    <property type="entry name" value="S-2-haloacid_dehalogenase"/>
</dbReference>
<protein>
    <submittedName>
        <fullName evidence="3">Haloacid dehalogenase</fullName>
    </submittedName>
</protein>
<dbReference type="PRINTS" id="PR00413">
    <property type="entry name" value="HADHALOGNASE"/>
</dbReference>
<sequence length="231" mass="25714">MTAPKALLFDVFGTVVDWRTSVAAAVSSALPELQDPYSFADRWRSLYQPSMEEVRSGSREFVRLDELHRESLRTVLSEQDIELPDAAVDDLNLAWHRLDPWPDSVDGITRLKEHFVVAPLSNGNISLLLDMAKNAGIPWDAILGAEPVRAYKPTPDAYLRTADILGLRPDECMMVAAHNSDLDAARNCGFRTAFVCRPSEHGPQQNSDVRPESDWSYSVESITELATALNC</sequence>
<dbReference type="SUPFAM" id="SSF56784">
    <property type="entry name" value="HAD-like"/>
    <property type="match status" value="1"/>
</dbReference>
<evidence type="ECO:0000313" key="4">
    <source>
        <dbReference type="Proteomes" id="UP000077519"/>
    </source>
</evidence>
<dbReference type="InterPro" id="IPR036412">
    <property type="entry name" value="HAD-like_sf"/>
</dbReference>
<dbReference type="InterPro" id="IPR006439">
    <property type="entry name" value="HAD-SF_hydro_IA"/>
</dbReference>
<dbReference type="PANTHER" id="PTHR43316:SF3">
    <property type="entry name" value="HALOACID DEHALOGENASE, TYPE II (AFU_ORTHOLOGUE AFUA_2G07750)-RELATED"/>
    <property type="match status" value="1"/>
</dbReference>
<accession>A0A177Y7W8</accession>
<name>A0A177Y7W8_9NOCA</name>
<keyword evidence="2" id="KW-0378">Hydrolase</keyword>
<dbReference type="GO" id="GO:0019120">
    <property type="term" value="F:hydrolase activity, acting on acid halide bonds, in C-halide compounds"/>
    <property type="evidence" value="ECO:0007669"/>
    <property type="project" value="InterPro"/>
</dbReference>
<dbReference type="Proteomes" id="UP000077519">
    <property type="component" value="Unassembled WGS sequence"/>
</dbReference>
<dbReference type="RefSeq" id="WP_068431912.1">
    <property type="nucleotide sequence ID" value="NZ_LVHI01000040.1"/>
</dbReference>
<gene>
    <name evidence="3" type="ORF">A3K89_13605</name>
</gene>
<evidence type="ECO:0000256" key="2">
    <source>
        <dbReference type="ARBA" id="ARBA00022801"/>
    </source>
</evidence>
<comment type="similarity">
    <text evidence="1">Belongs to the HAD-like hydrolase superfamily. S-2-haloalkanoic acid dehalogenase family.</text>
</comment>
<keyword evidence="4" id="KW-1185">Reference proteome</keyword>
<dbReference type="AlphaFoldDB" id="A0A177Y7W8"/>
<dbReference type="NCBIfam" id="TIGR01428">
    <property type="entry name" value="HAD_type_II"/>
    <property type="match status" value="1"/>
</dbReference>
<dbReference type="InterPro" id="IPR023198">
    <property type="entry name" value="PGP-like_dom2"/>
</dbReference>
<evidence type="ECO:0000313" key="3">
    <source>
        <dbReference type="EMBL" id="OAK51238.1"/>
    </source>
</evidence>
<dbReference type="SFLD" id="SFLDG01129">
    <property type="entry name" value="C1.5:_HAD__Beta-PGM__Phosphata"/>
    <property type="match status" value="1"/>
</dbReference>
<dbReference type="Pfam" id="PF00702">
    <property type="entry name" value="Hydrolase"/>
    <property type="match status" value="1"/>
</dbReference>
<dbReference type="PANTHER" id="PTHR43316">
    <property type="entry name" value="HYDROLASE, HALOACID DELAHOGENASE-RELATED"/>
    <property type="match status" value="1"/>
</dbReference>
<proteinExistence type="inferred from homology"/>
<dbReference type="EMBL" id="LVHI01000040">
    <property type="protein sequence ID" value="OAK51238.1"/>
    <property type="molecule type" value="Genomic_DNA"/>
</dbReference>
<dbReference type="SFLD" id="SFLDS00003">
    <property type="entry name" value="Haloacid_Dehalogenase"/>
    <property type="match status" value="1"/>
</dbReference>
<comment type="caution">
    <text evidence="3">The sequence shown here is derived from an EMBL/GenBank/DDBJ whole genome shotgun (WGS) entry which is preliminary data.</text>
</comment>
<dbReference type="CDD" id="cd02588">
    <property type="entry name" value="HAD_L2-DEX"/>
    <property type="match status" value="1"/>
</dbReference>
<organism evidence="3 4">
    <name type="scientific">Rhodococcoides kyotonense</name>
    <dbReference type="NCBI Taxonomy" id="398843"/>
    <lineage>
        <taxon>Bacteria</taxon>
        <taxon>Bacillati</taxon>
        <taxon>Actinomycetota</taxon>
        <taxon>Actinomycetes</taxon>
        <taxon>Mycobacteriales</taxon>
        <taxon>Nocardiaceae</taxon>
        <taxon>Rhodococcoides</taxon>
    </lineage>
</organism>
<dbReference type="NCBIfam" id="TIGR01493">
    <property type="entry name" value="HAD-SF-IA-v2"/>
    <property type="match status" value="1"/>
</dbReference>
<reference evidence="3 4" key="1">
    <citation type="submission" date="2016-03" db="EMBL/GenBank/DDBJ databases">
        <title>Genome sequence of Rhodococcus kyotonensis KB10.</title>
        <authorList>
            <person name="Jeong H."/>
            <person name="Hong C.E."/>
            <person name="Jo S.H."/>
            <person name="Park J.M."/>
        </authorList>
    </citation>
    <scope>NUCLEOTIDE SEQUENCE [LARGE SCALE GENOMIC DNA]</scope>
    <source>
        <strain evidence="3 4">KB10</strain>
    </source>
</reference>